<proteinExistence type="predicted"/>
<evidence type="ECO:0008006" key="3">
    <source>
        <dbReference type="Google" id="ProtNLM"/>
    </source>
</evidence>
<organism evidence="1 2">
    <name type="scientific">Thalassomonas viridans</name>
    <dbReference type="NCBI Taxonomy" id="137584"/>
    <lineage>
        <taxon>Bacteria</taxon>
        <taxon>Pseudomonadati</taxon>
        <taxon>Pseudomonadota</taxon>
        <taxon>Gammaproteobacteria</taxon>
        <taxon>Alteromonadales</taxon>
        <taxon>Colwelliaceae</taxon>
        <taxon>Thalassomonas</taxon>
    </lineage>
</organism>
<dbReference type="KEGG" id="tvd:SG34_022040"/>
<keyword evidence="2" id="KW-1185">Reference proteome</keyword>
<protein>
    <recommendedName>
        <fullName evidence="3">Lipoprotein</fullName>
    </recommendedName>
</protein>
<dbReference type="AlphaFoldDB" id="A0AAF0C8M6"/>
<name>A0AAF0C8M6_9GAMM</name>
<gene>
    <name evidence="1" type="ORF">SG34_022040</name>
</gene>
<reference evidence="1 2" key="1">
    <citation type="journal article" date="2015" name="Genome Announc.">
        <title>Draft Genome Sequences of Marine Isolates of Thalassomonas viridans and Thalassomonas actiniarum.</title>
        <authorList>
            <person name="Olonade I."/>
            <person name="van Zyl L.J."/>
            <person name="Trindade M."/>
        </authorList>
    </citation>
    <scope>NUCLEOTIDE SEQUENCE [LARGE SCALE GENOMIC DNA]</scope>
    <source>
        <strain evidence="1 2">XOM25</strain>
    </source>
</reference>
<dbReference type="RefSeq" id="WP_044836501.1">
    <property type="nucleotide sequence ID" value="NZ_CP059733.1"/>
</dbReference>
<accession>A0AAF0C8M6</accession>
<dbReference type="PROSITE" id="PS51257">
    <property type="entry name" value="PROKAR_LIPOPROTEIN"/>
    <property type="match status" value="1"/>
</dbReference>
<reference evidence="1 2" key="2">
    <citation type="journal article" date="2022" name="Mar. Drugs">
        <title>Bioassay-Guided Fractionation Leads to the Detection of Cholic Acid Generated by the Rare Thalassomonas sp.</title>
        <authorList>
            <person name="Pheiffer F."/>
            <person name="Schneider Y.K."/>
            <person name="Hansen E.H."/>
            <person name="Andersen J.H."/>
            <person name="Isaksson J."/>
            <person name="Busche T."/>
            <person name="R C."/>
            <person name="Kalinowski J."/>
            <person name="Zyl L.V."/>
            <person name="Trindade M."/>
        </authorList>
    </citation>
    <scope>NUCLEOTIDE SEQUENCE [LARGE SCALE GENOMIC DNA]</scope>
    <source>
        <strain evidence="1 2">XOM25</strain>
    </source>
</reference>
<evidence type="ECO:0000313" key="1">
    <source>
        <dbReference type="EMBL" id="WDE04019.1"/>
    </source>
</evidence>
<evidence type="ECO:0000313" key="2">
    <source>
        <dbReference type="Proteomes" id="UP000032352"/>
    </source>
</evidence>
<dbReference type="EMBL" id="CP059733">
    <property type="protein sequence ID" value="WDE04019.1"/>
    <property type="molecule type" value="Genomic_DNA"/>
</dbReference>
<sequence>MKNEHQLTKGLFLLLTLALSACTSVTIDQVKHVPSELKAGESIVVIGRRSGTDYETEPELISCIGKTLLKGDNPMNVIPEQEFVNRLYPWFEARTAPVHVWDLQRLLSFDEIAKIIDEYNVHYIVWVDGVTEKTRGGGSISCGLSPAGVSCFGFGTWDEKAEYEASVWDYRTKKLVGKVSSIADGTSYMPAIVIPIPLLAQVQSQACSAMASQLQNFFSGSPDQAN</sequence>
<dbReference type="Proteomes" id="UP000032352">
    <property type="component" value="Chromosome"/>
</dbReference>